<evidence type="ECO:0000256" key="2">
    <source>
        <dbReference type="ARBA" id="ARBA00022448"/>
    </source>
</evidence>
<dbReference type="PIRSF" id="PIRSF006603">
    <property type="entry name" value="DinF"/>
    <property type="match status" value="1"/>
</dbReference>
<dbReference type="InterPro" id="IPR048279">
    <property type="entry name" value="MdtK-like"/>
</dbReference>
<keyword evidence="3" id="KW-0050">Antiport</keyword>
<organism evidence="11 12">
    <name type="scientific">Tepidiphilus baoligensis</name>
    <dbReference type="NCBI Taxonomy" id="2698687"/>
    <lineage>
        <taxon>Bacteria</taxon>
        <taxon>Pseudomonadati</taxon>
        <taxon>Pseudomonadota</taxon>
        <taxon>Hydrogenophilia</taxon>
        <taxon>Hydrogenophilales</taxon>
        <taxon>Hydrogenophilaceae</taxon>
        <taxon>Tepidiphilus</taxon>
    </lineage>
</organism>
<feature type="transmembrane region" description="Helical" evidence="10">
    <location>
        <begin position="359"/>
        <end position="382"/>
    </location>
</feature>
<evidence type="ECO:0000256" key="8">
    <source>
        <dbReference type="ARBA" id="ARBA00023136"/>
    </source>
</evidence>
<feature type="transmembrane region" description="Helical" evidence="10">
    <location>
        <begin position="98"/>
        <end position="120"/>
    </location>
</feature>
<evidence type="ECO:0000256" key="6">
    <source>
        <dbReference type="ARBA" id="ARBA00022989"/>
    </source>
</evidence>
<dbReference type="InterPro" id="IPR002528">
    <property type="entry name" value="MATE_fam"/>
</dbReference>
<feature type="transmembrane region" description="Helical" evidence="10">
    <location>
        <begin position="163"/>
        <end position="182"/>
    </location>
</feature>
<keyword evidence="12" id="KW-1185">Reference proteome</keyword>
<keyword evidence="6 10" id="KW-1133">Transmembrane helix</keyword>
<evidence type="ECO:0000313" key="11">
    <source>
        <dbReference type="EMBL" id="NMH16069.1"/>
    </source>
</evidence>
<dbReference type="RefSeq" id="WP_169115291.1">
    <property type="nucleotide sequence ID" value="NZ_JAAAUB010000002.1"/>
</dbReference>
<proteinExistence type="predicted"/>
<keyword evidence="4" id="KW-1003">Cell membrane</keyword>
<accession>A0ABX1QKX7</accession>
<feature type="transmembrane region" description="Helical" evidence="10">
    <location>
        <begin position="132"/>
        <end position="151"/>
    </location>
</feature>
<dbReference type="NCBIfam" id="TIGR00797">
    <property type="entry name" value="matE"/>
    <property type="match status" value="1"/>
</dbReference>
<feature type="transmembrane region" description="Helical" evidence="10">
    <location>
        <begin position="202"/>
        <end position="224"/>
    </location>
</feature>
<dbReference type="Pfam" id="PF01554">
    <property type="entry name" value="MatE"/>
    <property type="match status" value="2"/>
</dbReference>
<protein>
    <recommendedName>
        <fullName evidence="9">Multidrug-efflux transporter</fullName>
    </recommendedName>
</protein>
<dbReference type="PANTHER" id="PTHR43298:SF2">
    <property type="entry name" value="FMN_FAD EXPORTER YEEO-RELATED"/>
    <property type="match status" value="1"/>
</dbReference>
<evidence type="ECO:0000256" key="9">
    <source>
        <dbReference type="ARBA" id="ARBA00031636"/>
    </source>
</evidence>
<feature type="transmembrane region" description="Helical" evidence="10">
    <location>
        <begin position="245"/>
        <end position="268"/>
    </location>
</feature>
<dbReference type="CDD" id="cd13131">
    <property type="entry name" value="MATE_NorM_like"/>
    <property type="match status" value="1"/>
</dbReference>
<reference evidence="11 12" key="1">
    <citation type="journal article" date="2020" name="Curr. Microbiol.">
        <title>Tepidiphilus baoligensis sp. nov., a Novel Bacterium of the Family Hydrogenophilaceae Isolated from an Oil Reservoir.</title>
        <authorList>
            <person name="Zhang X."/>
            <person name="Wang G."/>
            <person name="Ma X."/>
            <person name="Yu J."/>
            <person name="You J."/>
            <person name="Xue Y."/>
            <person name="Ma Y."/>
        </authorList>
    </citation>
    <scope>NUCLEOTIDE SEQUENCE [LARGE SCALE GENOMIC DNA]</scope>
    <source>
        <strain evidence="11 12">B18-69</strain>
    </source>
</reference>
<gene>
    <name evidence="11" type="ORF">GV368_02875</name>
</gene>
<dbReference type="PANTHER" id="PTHR43298">
    <property type="entry name" value="MULTIDRUG RESISTANCE PROTEIN NORM-RELATED"/>
    <property type="match status" value="1"/>
</dbReference>
<dbReference type="InterPro" id="IPR050222">
    <property type="entry name" value="MATE_MdtK"/>
</dbReference>
<dbReference type="EMBL" id="JAAAUB010000002">
    <property type="protein sequence ID" value="NMH16069.1"/>
    <property type="molecule type" value="Genomic_DNA"/>
</dbReference>
<keyword evidence="8 10" id="KW-0472">Membrane</keyword>
<feature type="transmembrane region" description="Helical" evidence="10">
    <location>
        <begin position="424"/>
        <end position="445"/>
    </location>
</feature>
<keyword evidence="7" id="KW-0406">Ion transport</keyword>
<evidence type="ECO:0000256" key="7">
    <source>
        <dbReference type="ARBA" id="ARBA00023065"/>
    </source>
</evidence>
<keyword evidence="2" id="KW-0813">Transport</keyword>
<feature type="transmembrane region" description="Helical" evidence="10">
    <location>
        <begin position="55"/>
        <end position="77"/>
    </location>
</feature>
<sequence length="461" mass="48723">MSERGYERWSEIRALLRLAGPMVLSQVAFVLMGLVDTAMSGHAGAQEQAVVGLGVALWIPIFIGLMNVVQAVSPFVARHYGAGDHRAIVRDTREAMWLALWTSLVPLAALPFVPAVLRAFGIEPELAEKTTFFLEGIGCGLPAALIFRALAFYSASVDRPKPIMTIAFLGLGINAFFNWVLIYGRLGAPALGGAGCGWATAIGMWCSLVVMGLWTAFAPAYAPFRLWRGGWSWPSLEGQKRLLRLGLPMGGAGLAEVAAFTGIAVLIGRFGPVQIAAHQVALNVASLLFMLPAGIGAALAIRVGQSLGAGDPARARWLAWMGVAVGLAIGVLMMGPVLAGRHAITALYSSDPAVRDLAASLLVLAALWQVFDATQACMMGALRGYHVTLLPMLLMLGAFWLVGIPLGAWFGYDGGPFGRPLGVFGFWIGLLVGLALVSCGLALTLRTVAEAALSRCRTKEA</sequence>
<name>A0ABX1QKX7_9PROT</name>
<dbReference type="Proteomes" id="UP000669605">
    <property type="component" value="Unassembled WGS sequence"/>
</dbReference>
<comment type="subcellular location">
    <subcellularLocation>
        <location evidence="1">Cell inner membrane</location>
        <topology evidence="1">Multi-pass membrane protein</topology>
    </subcellularLocation>
</comment>
<feature type="transmembrane region" description="Helical" evidence="10">
    <location>
        <begin position="14"/>
        <end position="35"/>
    </location>
</feature>
<evidence type="ECO:0000256" key="1">
    <source>
        <dbReference type="ARBA" id="ARBA00004429"/>
    </source>
</evidence>
<feature type="transmembrane region" description="Helical" evidence="10">
    <location>
        <begin position="317"/>
        <end position="339"/>
    </location>
</feature>
<evidence type="ECO:0000256" key="5">
    <source>
        <dbReference type="ARBA" id="ARBA00022692"/>
    </source>
</evidence>
<feature type="transmembrane region" description="Helical" evidence="10">
    <location>
        <begin position="280"/>
        <end position="305"/>
    </location>
</feature>
<keyword evidence="5 10" id="KW-0812">Transmembrane</keyword>
<evidence type="ECO:0000256" key="4">
    <source>
        <dbReference type="ARBA" id="ARBA00022475"/>
    </source>
</evidence>
<comment type="caution">
    <text evidence="11">The sequence shown here is derived from an EMBL/GenBank/DDBJ whole genome shotgun (WGS) entry which is preliminary data.</text>
</comment>
<evidence type="ECO:0000313" key="12">
    <source>
        <dbReference type="Proteomes" id="UP000669605"/>
    </source>
</evidence>
<evidence type="ECO:0000256" key="10">
    <source>
        <dbReference type="SAM" id="Phobius"/>
    </source>
</evidence>
<feature type="transmembrane region" description="Helical" evidence="10">
    <location>
        <begin position="389"/>
        <end position="412"/>
    </location>
</feature>
<evidence type="ECO:0000256" key="3">
    <source>
        <dbReference type="ARBA" id="ARBA00022449"/>
    </source>
</evidence>